<evidence type="ECO:0000313" key="1">
    <source>
        <dbReference type="EMBL" id="QGW28107.1"/>
    </source>
</evidence>
<dbReference type="AlphaFoldDB" id="A0A6I6G6Y7"/>
<evidence type="ECO:0000313" key="2">
    <source>
        <dbReference type="Proteomes" id="UP000426027"/>
    </source>
</evidence>
<dbReference type="EMBL" id="CP046566">
    <property type="protein sequence ID" value="QGW28107.1"/>
    <property type="molecule type" value="Genomic_DNA"/>
</dbReference>
<reference evidence="1 2" key="1">
    <citation type="submission" date="2019-11" db="EMBL/GenBank/DDBJ databases">
        <authorList>
            <person name="Im W.T."/>
        </authorList>
    </citation>
    <scope>NUCLEOTIDE SEQUENCE [LARGE SCALE GENOMIC DNA]</scope>
    <source>
        <strain evidence="1 2">SB-02</strain>
    </source>
</reference>
<evidence type="ECO:0008006" key="3">
    <source>
        <dbReference type="Google" id="ProtNLM"/>
    </source>
</evidence>
<organism evidence="1 2">
    <name type="scientific">Phnomibacter ginsenosidimutans</name>
    <dbReference type="NCBI Taxonomy" id="2676868"/>
    <lineage>
        <taxon>Bacteria</taxon>
        <taxon>Pseudomonadati</taxon>
        <taxon>Bacteroidota</taxon>
        <taxon>Chitinophagia</taxon>
        <taxon>Chitinophagales</taxon>
        <taxon>Chitinophagaceae</taxon>
        <taxon>Phnomibacter</taxon>
    </lineage>
</organism>
<name>A0A6I6G6Y7_9BACT</name>
<sequence>MTTPPPYWLPLRLSATAQTLQLSWLFTQQHRFTEPFFDDSIAVCKRLFAENKATNKPLTGIEVLLQPTPMPAAKTSVIVHHVSRCGSTLIAQLMALNEQMIVLSEVPVLDDVLQLLPEQEKPVYFNAALQWLSQCRIGTEQQVLVKADAWQLFQHEHIKRVAPLLHTCCCTAIPTKYGNRIKKAAACTWYRACCQQMHCQHLHMIYRPAIWMVTVLMYSNIISGPCTNWPQRIRNIYC</sequence>
<protein>
    <recommendedName>
        <fullName evidence="3">Sulfotransferase family protein</fullName>
    </recommendedName>
</protein>
<gene>
    <name evidence="1" type="ORF">GLV81_08340</name>
</gene>
<keyword evidence="2" id="KW-1185">Reference proteome</keyword>
<proteinExistence type="predicted"/>
<dbReference type="KEGG" id="fls:GLV81_08340"/>
<accession>A0A6I6G6Y7</accession>
<dbReference type="Proteomes" id="UP000426027">
    <property type="component" value="Chromosome"/>
</dbReference>